<protein>
    <submittedName>
        <fullName evidence="1">Uncharacterized protein</fullName>
    </submittedName>
</protein>
<name>A0A5J4PLF1_9ZZZZ</name>
<organism evidence="1">
    <name type="scientific">termite gut metagenome</name>
    <dbReference type="NCBI Taxonomy" id="433724"/>
    <lineage>
        <taxon>unclassified sequences</taxon>
        <taxon>metagenomes</taxon>
        <taxon>organismal metagenomes</taxon>
    </lineage>
</organism>
<accession>A0A5J4PLF1</accession>
<reference evidence="1" key="1">
    <citation type="submission" date="2019-03" db="EMBL/GenBank/DDBJ databases">
        <title>Single cell metagenomics reveals metabolic interactions within the superorganism composed of flagellate Streblomastix strix and complex community of Bacteroidetes bacteria on its surface.</title>
        <authorList>
            <person name="Treitli S.C."/>
            <person name="Kolisko M."/>
            <person name="Husnik F."/>
            <person name="Keeling P."/>
            <person name="Hampl V."/>
        </authorList>
    </citation>
    <scope>NUCLEOTIDE SEQUENCE</scope>
    <source>
        <strain evidence="1">STM</strain>
    </source>
</reference>
<sequence>MEKWEEYNALIEQGKHDEAEKLRSEALKEAAQYMKNRLSVDEAIVLMYSIRLTLDFPPLPEKPC</sequence>
<proteinExistence type="predicted"/>
<dbReference type="EMBL" id="SNRY01007625">
    <property type="protein sequence ID" value="KAA6310052.1"/>
    <property type="molecule type" value="Genomic_DNA"/>
</dbReference>
<gene>
    <name evidence="1" type="ORF">EZS27_038575</name>
</gene>
<evidence type="ECO:0000313" key="1">
    <source>
        <dbReference type="EMBL" id="KAA6310052.1"/>
    </source>
</evidence>
<comment type="caution">
    <text evidence="1">The sequence shown here is derived from an EMBL/GenBank/DDBJ whole genome shotgun (WGS) entry which is preliminary data.</text>
</comment>
<dbReference type="AlphaFoldDB" id="A0A5J4PLF1"/>